<feature type="transmembrane region" description="Helical" evidence="2">
    <location>
        <begin position="111"/>
        <end position="137"/>
    </location>
</feature>
<name>A0A971IDK0_9BIFI</name>
<dbReference type="EMBL" id="JAAXZR010000027">
    <property type="protein sequence ID" value="NLT80434.1"/>
    <property type="molecule type" value="Genomic_DNA"/>
</dbReference>
<evidence type="ECO:0000256" key="1">
    <source>
        <dbReference type="ARBA" id="ARBA00001974"/>
    </source>
</evidence>
<evidence type="ECO:0000313" key="5">
    <source>
        <dbReference type="Proteomes" id="UP000767327"/>
    </source>
</evidence>
<feature type="transmembrane region" description="Helical" evidence="2">
    <location>
        <begin position="158"/>
        <end position="176"/>
    </location>
</feature>
<evidence type="ECO:0000313" key="4">
    <source>
        <dbReference type="EMBL" id="NLT80434.1"/>
    </source>
</evidence>
<dbReference type="SUPFAM" id="SSF63380">
    <property type="entry name" value="Riboflavin synthase domain-like"/>
    <property type="match status" value="1"/>
</dbReference>
<keyword evidence="2" id="KW-1133">Transmembrane helix</keyword>
<keyword evidence="2" id="KW-0812">Transmembrane</keyword>
<dbReference type="GO" id="GO:0016491">
    <property type="term" value="F:oxidoreductase activity"/>
    <property type="evidence" value="ECO:0007669"/>
    <property type="project" value="InterPro"/>
</dbReference>
<organism evidence="4 5">
    <name type="scientific">Bifidobacterium crudilactis</name>
    <dbReference type="NCBI Taxonomy" id="327277"/>
    <lineage>
        <taxon>Bacteria</taxon>
        <taxon>Bacillati</taxon>
        <taxon>Actinomycetota</taxon>
        <taxon>Actinomycetes</taxon>
        <taxon>Bifidobacteriales</taxon>
        <taxon>Bifidobacteriaceae</taxon>
        <taxon>Bifidobacterium</taxon>
    </lineage>
</organism>
<protein>
    <recommendedName>
        <fullName evidence="3">FAD-binding FR-type domain-containing protein</fullName>
    </recommendedName>
</protein>
<dbReference type="Gene3D" id="3.40.50.80">
    <property type="entry name" value="Nucleotide-binding domain of ferredoxin-NADP reductase (FNR) module"/>
    <property type="match status" value="1"/>
</dbReference>
<comment type="cofactor">
    <cofactor evidence="1">
        <name>FAD</name>
        <dbReference type="ChEBI" id="CHEBI:57692"/>
    </cofactor>
</comment>
<dbReference type="InterPro" id="IPR039261">
    <property type="entry name" value="FNR_nucleotide-bd"/>
</dbReference>
<dbReference type="PANTHER" id="PTHR47354:SF5">
    <property type="entry name" value="PROTEIN RFBI"/>
    <property type="match status" value="1"/>
</dbReference>
<gene>
    <name evidence="4" type="ORF">GXW98_09180</name>
</gene>
<dbReference type="InterPro" id="IPR013112">
    <property type="entry name" value="FAD-bd_8"/>
</dbReference>
<feature type="transmembrane region" description="Helical" evidence="2">
    <location>
        <begin position="71"/>
        <end position="91"/>
    </location>
</feature>
<feature type="transmembrane region" description="Helical" evidence="2">
    <location>
        <begin position="313"/>
        <end position="336"/>
    </location>
</feature>
<dbReference type="Gene3D" id="2.40.30.10">
    <property type="entry name" value="Translation factors"/>
    <property type="match status" value="1"/>
</dbReference>
<feature type="domain" description="FAD-binding FR-type" evidence="3">
    <location>
        <begin position="206"/>
        <end position="307"/>
    </location>
</feature>
<dbReference type="Pfam" id="PF00175">
    <property type="entry name" value="NAD_binding_1"/>
    <property type="match status" value="1"/>
</dbReference>
<dbReference type="InterPro" id="IPR017938">
    <property type="entry name" value="Riboflavin_synthase-like_b-brl"/>
</dbReference>
<feature type="transmembrane region" description="Helical" evidence="2">
    <location>
        <begin position="182"/>
        <end position="200"/>
    </location>
</feature>
<accession>A0A971IDK0</accession>
<dbReference type="Proteomes" id="UP000767327">
    <property type="component" value="Unassembled WGS sequence"/>
</dbReference>
<feature type="transmembrane region" description="Helical" evidence="2">
    <location>
        <begin position="7"/>
        <end position="28"/>
    </location>
</feature>
<evidence type="ECO:0000259" key="3">
    <source>
        <dbReference type="PROSITE" id="PS51384"/>
    </source>
</evidence>
<dbReference type="Pfam" id="PF08022">
    <property type="entry name" value="FAD_binding_8"/>
    <property type="match status" value="1"/>
</dbReference>
<keyword evidence="2" id="KW-0472">Membrane</keyword>
<sequence>MLRKLRIPLTLTWLTVMFVIPMPLLVLLTNGLSPLYADSALAIQSGMIAYCWMLTAVILSTRPHWLDRLIGLPNIYMIHGILSLGAILLAALHRNALPSSGIIALTGNAAFWIFISMAVWSMVFMAGWLTTRVPLLARVKNAVERVFKHEFSVWLHRLNLVAVTLIFIHVQLIPIVNTIRPFMIAFDAFSALAAVLYIRAKLVQRFGAHRGKVEAFHTIAPGVLEIDIHLPGLKAAWEAGDFAFIRFPGIRGLREYHPFSIVNVPSRNARLRFAIRGDGDFTRALPEKLTEGAAVEVLPPFGRYQRFLDERDAARPMVILAGGIGVTPLLPVALAYERSGRPIRFLYSARNTDQLLYAEELERWATEDRCELNMQAGRFTPEELRDAMMPNAVYLIGGPARMLRSTRRLLVSRGVRADDICYEPFTW</sequence>
<feature type="transmembrane region" description="Helical" evidence="2">
    <location>
        <begin position="40"/>
        <end position="59"/>
    </location>
</feature>
<dbReference type="RefSeq" id="WP_273174622.1">
    <property type="nucleotide sequence ID" value="NZ_JAAXZR010000027.1"/>
</dbReference>
<dbReference type="AlphaFoldDB" id="A0A971IDK0"/>
<dbReference type="InterPro" id="IPR001433">
    <property type="entry name" value="OxRdtase_FAD/NAD-bd"/>
</dbReference>
<comment type="caution">
    <text evidence="4">The sequence shown here is derived from an EMBL/GenBank/DDBJ whole genome shotgun (WGS) entry which is preliminary data.</text>
</comment>
<reference evidence="4" key="2">
    <citation type="submission" date="2020-01" db="EMBL/GenBank/DDBJ databases">
        <authorList>
            <person name="Campanaro S."/>
        </authorList>
    </citation>
    <scope>NUCLEOTIDE SEQUENCE</scope>
    <source>
        <strain evidence="4">AS01afH2WH_6</strain>
    </source>
</reference>
<dbReference type="PANTHER" id="PTHR47354">
    <property type="entry name" value="NADH OXIDOREDUCTASE HCR"/>
    <property type="match status" value="1"/>
</dbReference>
<evidence type="ECO:0000256" key="2">
    <source>
        <dbReference type="SAM" id="Phobius"/>
    </source>
</evidence>
<dbReference type="InterPro" id="IPR050415">
    <property type="entry name" value="MRET"/>
</dbReference>
<dbReference type="SUPFAM" id="SSF52343">
    <property type="entry name" value="Ferredoxin reductase-like, C-terminal NADP-linked domain"/>
    <property type="match status" value="1"/>
</dbReference>
<proteinExistence type="predicted"/>
<reference evidence="4" key="1">
    <citation type="journal article" date="2020" name="Biotechnol. Biofuels">
        <title>New insights from the biogas microbiome by comprehensive genome-resolved metagenomics of nearly 1600 species originating from multiple anaerobic digesters.</title>
        <authorList>
            <person name="Campanaro S."/>
            <person name="Treu L."/>
            <person name="Rodriguez-R L.M."/>
            <person name="Kovalovszki A."/>
            <person name="Ziels R.M."/>
            <person name="Maus I."/>
            <person name="Zhu X."/>
            <person name="Kougias P.G."/>
            <person name="Basile A."/>
            <person name="Luo G."/>
            <person name="Schluter A."/>
            <person name="Konstantinidis K.T."/>
            <person name="Angelidaki I."/>
        </authorList>
    </citation>
    <scope>NUCLEOTIDE SEQUENCE</scope>
    <source>
        <strain evidence="4">AS01afH2WH_6</strain>
    </source>
</reference>
<dbReference type="InterPro" id="IPR017927">
    <property type="entry name" value="FAD-bd_FR_type"/>
</dbReference>
<dbReference type="PROSITE" id="PS51384">
    <property type="entry name" value="FAD_FR"/>
    <property type="match status" value="1"/>
</dbReference>